<name>G5GAU9_9BACT</name>
<dbReference type="Proteomes" id="UP000015993">
    <property type="component" value="Unassembled WGS sequence"/>
</dbReference>
<keyword evidence="9" id="KW-1185">Reference proteome</keyword>
<dbReference type="Pfam" id="PF02588">
    <property type="entry name" value="YitT_membrane"/>
    <property type="match status" value="1"/>
</dbReference>
<sequence length="345" mass="38148">MENEAVAKKTIGERLVKLAQDFGKLLKTKKFWWELFIMTAGMFVASIAVYFFLIPSKLIVGSITGLSLVIGKLFPILSVGNIIFVINAILLVLSFILIGNEFGAKTVYTALILGPFIDLLAWLFPVQGSLFSTTIAGTGQVIANPWFDLLCFVLILSASQAILFSINASTGGLDILAKIVNKYMHINLGTAVSIAGGAICCTAFLINDVGLVIIGLLGTWINGLTVTYFMGEMSSKIRVYIITDEYEKIINFVTGYIRRGVTLQRVIGGYSKKEKMELKIILDQDDYARLIDFMAKENIQSFMSADKVSAIMGLWNDKRAQALGRKQAYKEEEEHKFNNQEQTCG</sequence>
<organism evidence="8 9">
    <name type="scientific">Alloprevotella rava F0323</name>
    <dbReference type="NCBI Taxonomy" id="679199"/>
    <lineage>
        <taxon>Bacteria</taxon>
        <taxon>Pseudomonadati</taxon>
        <taxon>Bacteroidota</taxon>
        <taxon>Bacteroidia</taxon>
        <taxon>Bacteroidales</taxon>
        <taxon>Prevotellaceae</taxon>
        <taxon>Alloprevotella</taxon>
    </lineage>
</organism>
<dbReference type="EMBL" id="ACZK01000013">
    <property type="protein sequence ID" value="EHG23417.1"/>
    <property type="molecule type" value="Genomic_DNA"/>
</dbReference>
<feature type="transmembrane region" description="Helical" evidence="6">
    <location>
        <begin position="186"/>
        <end position="206"/>
    </location>
</feature>
<keyword evidence="3 6" id="KW-0812">Transmembrane</keyword>
<dbReference type="GO" id="GO:0005886">
    <property type="term" value="C:plasma membrane"/>
    <property type="evidence" value="ECO:0007669"/>
    <property type="project" value="UniProtKB-SubCell"/>
</dbReference>
<dbReference type="PATRIC" id="fig|679199.3.peg.754"/>
<evidence type="ECO:0000256" key="4">
    <source>
        <dbReference type="ARBA" id="ARBA00022989"/>
    </source>
</evidence>
<keyword evidence="2" id="KW-1003">Cell membrane</keyword>
<dbReference type="PANTHER" id="PTHR33545:SF5">
    <property type="entry name" value="UPF0750 MEMBRANE PROTEIN YITT"/>
    <property type="match status" value="1"/>
</dbReference>
<dbReference type="InterPro" id="IPR019264">
    <property type="entry name" value="DUF2179"/>
</dbReference>
<protein>
    <recommendedName>
        <fullName evidence="7">DUF2179 domain-containing protein</fullName>
    </recommendedName>
</protein>
<feature type="transmembrane region" description="Helical" evidence="6">
    <location>
        <begin position="212"/>
        <end position="231"/>
    </location>
</feature>
<comment type="subcellular location">
    <subcellularLocation>
        <location evidence="1">Cell membrane</location>
        <topology evidence="1">Multi-pass membrane protein</topology>
    </subcellularLocation>
</comment>
<evidence type="ECO:0000256" key="1">
    <source>
        <dbReference type="ARBA" id="ARBA00004651"/>
    </source>
</evidence>
<evidence type="ECO:0000259" key="7">
    <source>
        <dbReference type="Pfam" id="PF10035"/>
    </source>
</evidence>
<dbReference type="RefSeq" id="WP_009347120.1">
    <property type="nucleotide sequence ID" value="NZ_JH376828.1"/>
</dbReference>
<accession>G5GAU9</accession>
<keyword evidence="5 6" id="KW-0472">Membrane</keyword>
<dbReference type="Gene3D" id="3.30.70.120">
    <property type="match status" value="1"/>
</dbReference>
<feature type="domain" description="DUF2179" evidence="7">
    <location>
        <begin position="259"/>
        <end position="313"/>
    </location>
</feature>
<feature type="transmembrane region" description="Helical" evidence="6">
    <location>
        <begin position="31"/>
        <end position="53"/>
    </location>
</feature>
<evidence type="ECO:0000313" key="9">
    <source>
        <dbReference type="Proteomes" id="UP000015993"/>
    </source>
</evidence>
<evidence type="ECO:0000313" key="8">
    <source>
        <dbReference type="EMBL" id="EHG23417.1"/>
    </source>
</evidence>
<feature type="transmembrane region" description="Helical" evidence="6">
    <location>
        <begin position="146"/>
        <end position="166"/>
    </location>
</feature>
<proteinExistence type="predicted"/>
<dbReference type="InterPro" id="IPR003740">
    <property type="entry name" value="YitT"/>
</dbReference>
<evidence type="ECO:0000256" key="3">
    <source>
        <dbReference type="ARBA" id="ARBA00022692"/>
    </source>
</evidence>
<dbReference type="STRING" id="679199.HMPREF9332_00700"/>
<dbReference type="eggNOG" id="COG1284">
    <property type="taxonomic scope" value="Bacteria"/>
</dbReference>
<evidence type="ECO:0000256" key="6">
    <source>
        <dbReference type="SAM" id="Phobius"/>
    </source>
</evidence>
<dbReference type="OrthoDB" id="1422399at2"/>
<dbReference type="InterPro" id="IPR051461">
    <property type="entry name" value="UPF0750_membrane"/>
</dbReference>
<feature type="transmembrane region" description="Helical" evidence="6">
    <location>
        <begin position="73"/>
        <end position="99"/>
    </location>
</feature>
<evidence type="ECO:0000256" key="5">
    <source>
        <dbReference type="ARBA" id="ARBA00023136"/>
    </source>
</evidence>
<keyword evidence="4 6" id="KW-1133">Transmembrane helix</keyword>
<feature type="transmembrane region" description="Helical" evidence="6">
    <location>
        <begin position="106"/>
        <end position="126"/>
    </location>
</feature>
<dbReference type="PANTHER" id="PTHR33545">
    <property type="entry name" value="UPF0750 MEMBRANE PROTEIN YITT-RELATED"/>
    <property type="match status" value="1"/>
</dbReference>
<dbReference type="AlphaFoldDB" id="G5GAU9"/>
<comment type="caution">
    <text evidence="8">The sequence shown here is derived from an EMBL/GenBank/DDBJ whole genome shotgun (WGS) entry which is preliminary data.</text>
</comment>
<dbReference type="InterPro" id="IPR015867">
    <property type="entry name" value="N-reg_PII/ATP_PRibTrfase_C"/>
</dbReference>
<evidence type="ECO:0000256" key="2">
    <source>
        <dbReference type="ARBA" id="ARBA00022475"/>
    </source>
</evidence>
<gene>
    <name evidence="8" type="ORF">HMPREF9332_00700</name>
</gene>
<dbReference type="Pfam" id="PF10035">
    <property type="entry name" value="DUF2179"/>
    <property type="match status" value="1"/>
</dbReference>
<dbReference type="HOGENOM" id="CLU_063199_0_0_10"/>
<reference evidence="8 9" key="1">
    <citation type="submission" date="2011-08" db="EMBL/GenBank/DDBJ databases">
        <title>The Genome Sequence of Prevotella sp. oral taxon 302 str. F0323.</title>
        <authorList>
            <consortium name="The Broad Institute Genome Sequencing Platform"/>
            <person name="Earl A."/>
            <person name="Ward D."/>
            <person name="Feldgarden M."/>
            <person name="Gevers D."/>
            <person name="Izard J."/>
            <person name="Blanton J.M."/>
            <person name="Baranova O.V."/>
            <person name="Tanner A.C."/>
            <person name="Dewhirst F.E."/>
            <person name="Young S.K."/>
            <person name="Zeng Q."/>
            <person name="Gargeya S."/>
            <person name="Fitzgerald M."/>
            <person name="Haas B."/>
            <person name="Abouelleil A."/>
            <person name="Alvarado L."/>
            <person name="Arachchi H.M."/>
            <person name="Berlin A."/>
            <person name="Brown A."/>
            <person name="Chapman S.B."/>
            <person name="Chen Z."/>
            <person name="Dunbar C."/>
            <person name="Freedman E."/>
            <person name="Gearin G."/>
            <person name="Gellesch M."/>
            <person name="Goldberg J."/>
            <person name="Griggs A."/>
            <person name="Gujja S."/>
            <person name="Heiman D."/>
            <person name="Howarth C."/>
            <person name="Larson L."/>
            <person name="Lui A."/>
            <person name="MacDonald P.J.P."/>
            <person name="Montmayeur A."/>
            <person name="Murphy C."/>
            <person name="Neiman D."/>
            <person name="Pearson M."/>
            <person name="Priest M."/>
            <person name="Roberts A."/>
            <person name="Saif S."/>
            <person name="Shea T."/>
            <person name="Shenoy N."/>
            <person name="Sisk P."/>
            <person name="Stolte C."/>
            <person name="Sykes S."/>
            <person name="Wortman J."/>
            <person name="Nusbaum C."/>
            <person name="Birren B."/>
        </authorList>
    </citation>
    <scope>NUCLEOTIDE SEQUENCE [LARGE SCALE GENOMIC DNA]</scope>
    <source>
        <strain evidence="8 9">F0323</strain>
    </source>
</reference>